<dbReference type="Proteomes" id="UP000002084">
    <property type="component" value="Chromosome"/>
</dbReference>
<protein>
    <submittedName>
        <fullName evidence="2">Uncharacterized protein</fullName>
    </submittedName>
</protein>
<dbReference type="EMBL" id="CP000880">
    <property type="protein sequence ID" value="ABX21862.1"/>
    <property type="molecule type" value="Genomic_DNA"/>
</dbReference>
<sequence>MHKVPLPAPLGPSMVITGAIAVIFISLNRRTVNANAAHYTRQRSRPLTLRAKTSFVCNQMRNNCAIIAGWRGTSPKDDNDLLFISGNSVAHMLRAVG</sequence>
<feature type="transmembrane region" description="Helical" evidence="1">
    <location>
        <begin position="6"/>
        <end position="27"/>
    </location>
</feature>
<gene>
    <name evidence="2" type="ordered locus">SARI_01982</name>
</gene>
<accession>A9MHX3</accession>
<reference evidence="2 3" key="1">
    <citation type="submission" date="2007-11" db="EMBL/GenBank/DDBJ databases">
        <authorList>
            <consortium name="The Salmonella enterica serovar Arizonae Genome Sequencing Project"/>
            <person name="McClelland M."/>
            <person name="Sanderson E.K."/>
            <person name="Porwollik S."/>
            <person name="Spieth J."/>
            <person name="Clifton W.S."/>
            <person name="Fulton R."/>
            <person name="Chunyan W."/>
            <person name="Wollam A."/>
            <person name="Shah N."/>
            <person name="Pepin K."/>
            <person name="Bhonagiri V."/>
            <person name="Nash W."/>
            <person name="Johnson M."/>
            <person name="Thiruvilangam P."/>
            <person name="Wilson R."/>
        </authorList>
    </citation>
    <scope>NUCLEOTIDE SEQUENCE [LARGE SCALE GENOMIC DNA]</scope>
    <source>
        <strain evidence="3">ATCC BAA-731 / CDC346-86 / RSK2980</strain>
    </source>
</reference>
<keyword evidence="1" id="KW-1133">Transmembrane helix</keyword>
<keyword evidence="1" id="KW-0812">Transmembrane</keyword>
<dbReference type="KEGG" id="ses:SARI_01982"/>
<evidence type="ECO:0000313" key="2">
    <source>
        <dbReference type="EMBL" id="ABX21862.1"/>
    </source>
</evidence>
<proteinExistence type="predicted"/>
<dbReference type="AlphaFoldDB" id="A9MHX3"/>
<keyword evidence="3" id="KW-1185">Reference proteome</keyword>
<evidence type="ECO:0000256" key="1">
    <source>
        <dbReference type="SAM" id="Phobius"/>
    </source>
</evidence>
<dbReference type="HOGENOM" id="CLU_2525564_0_0_6"/>
<name>A9MHX3_SALAR</name>
<evidence type="ECO:0000313" key="3">
    <source>
        <dbReference type="Proteomes" id="UP000002084"/>
    </source>
</evidence>
<keyword evidence="1" id="KW-0472">Membrane</keyword>
<organism evidence="2 3">
    <name type="scientific">Salmonella arizonae (strain ATCC BAA-731 / CDC346-86 / RSK2980)</name>
    <dbReference type="NCBI Taxonomy" id="41514"/>
    <lineage>
        <taxon>Bacteria</taxon>
        <taxon>Pseudomonadati</taxon>
        <taxon>Pseudomonadota</taxon>
        <taxon>Gammaproteobacteria</taxon>
        <taxon>Enterobacterales</taxon>
        <taxon>Enterobacteriaceae</taxon>
        <taxon>Salmonella</taxon>
    </lineage>
</organism>